<feature type="transmembrane region" description="Helical" evidence="8">
    <location>
        <begin position="12"/>
        <end position="34"/>
    </location>
</feature>
<feature type="transmembrane region" description="Helical" evidence="8">
    <location>
        <begin position="206"/>
        <end position="225"/>
    </location>
</feature>
<feature type="transmembrane region" description="Helical" evidence="8">
    <location>
        <begin position="176"/>
        <end position="194"/>
    </location>
</feature>
<feature type="domain" description="EamA" evidence="9">
    <location>
        <begin position="11"/>
        <end position="138"/>
    </location>
</feature>
<dbReference type="SUPFAM" id="SSF103481">
    <property type="entry name" value="Multidrug resistance efflux transporter EmrE"/>
    <property type="match status" value="2"/>
</dbReference>
<feature type="transmembrane region" description="Helical" evidence="8">
    <location>
        <begin position="261"/>
        <end position="280"/>
    </location>
</feature>
<sequence>MGPGIRSRATVALVLVTAIWGSTFFLIKGAVAAYDPVDFLAIRFAIAALIMGALFHRRLRGLGRRAWRDGLVLGFVYGLAQVAQTWGLRITDASISGFVTGTYVIITPLLMWLLWRRPIGRGMWAAVILAFAGLAVLSLTGFSADAGALITLVSAIIYAVHIILLEKPSQRMDATALATIQIFGIALTCGILAIPGGIELPASGEVWGAILYTAVIAGIVTMTLQTWAQGHLSPTRTAVIMTLEPVFASTFAVLFSDESLTARLLLGGALILAAMVVGVLTDTPGEDPASGGPGTGAPRGAASAGDAPITEEADPPGRPPGRDAPEPAV</sequence>
<comment type="caution">
    <text evidence="10">The sequence shown here is derived from an EMBL/GenBank/DDBJ whole genome shotgun (WGS) entry which is preliminary data.</text>
</comment>
<feature type="transmembrane region" description="Helical" evidence="8">
    <location>
        <begin position="95"/>
        <end position="115"/>
    </location>
</feature>
<evidence type="ECO:0000313" key="11">
    <source>
        <dbReference type="Proteomes" id="UP001589793"/>
    </source>
</evidence>
<comment type="subcellular location">
    <subcellularLocation>
        <location evidence="1">Cell membrane</location>
        <topology evidence="1">Multi-pass membrane protein</topology>
    </subcellularLocation>
</comment>
<feature type="domain" description="EamA" evidence="9">
    <location>
        <begin position="147"/>
        <end position="277"/>
    </location>
</feature>
<feature type="transmembrane region" description="Helical" evidence="8">
    <location>
        <begin position="71"/>
        <end position="89"/>
    </location>
</feature>
<keyword evidence="11" id="KW-1185">Reference proteome</keyword>
<keyword evidence="5 8" id="KW-1133">Transmembrane helix</keyword>
<name>A0ABV6RFS5_9MICO</name>
<dbReference type="InterPro" id="IPR037185">
    <property type="entry name" value="EmrE-like"/>
</dbReference>
<evidence type="ECO:0000256" key="3">
    <source>
        <dbReference type="ARBA" id="ARBA00022475"/>
    </source>
</evidence>
<evidence type="ECO:0000256" key="7">
    <source>
        <dbReference type="SAM" id="MobiDB-lite"/>
    </source>
</evidence>
<evidence type="ECO:0000256" key="5">
    <source>
        <dbReference type="ARBA" id="ARBA00022989"/>
    </source>
</evidence>
<dbReference type="Pfam" id="PF00892">
    <property type="entry name" value="EamA"/>
    <property type="match status" value="2"/>
</dbReference>
<protein>
    <submittedName>
        <fullName evidence="10">DMT family transporter</fullName>
    </submittedName>
</protein>
<organism evidence="10 11">
    <name type="scientific">Brachybacterium hainanense</name>
    <dbReference type="NCBI Taxonomy" id="1541174"/>
    <lineage>
        <taxon>Bacteria</taxon>
        <taxon>Bacillati</taxon>
        <taxon>Actinomycetota</taxon>
        <taxon>Actinomycetes</taxon>
        <taxon>Micrococcales</taxon>
        <taxon>Dermabacteraceae</taxon>
        <taxon>Brachybacterium</taxon>
    </lineage>
</organism>
<dbReference type="Proteomes" id="UP001589793">
    <property type="component" value="Unassembled WGS sequence"/>
</dbReference>
<feature type="region of interest" description="Disordered" evidence="7">
    <location>
        <begin position="285"/>
        <end position="329"/>
    </location>
</feature>
<feature type="transmembrane region" description="Helical" evidence="8">
    <location>
        <begin position="146"/>
        <end position="164"/>
    </location>
</feature>
<feature type="transmembrane region" description="Helical" evidence="8">
    <location>
        <begin position="40"/>
        <end position="59"/>
    </location>
</feature>
<dbReference type="InterPro" id="IPR000620">
    <property type="entry name" value="EamA_dom"/>
</dbReference>
<dbReference type="EMBL" id="JBHLSV010000014">
    <property type="protein sequence ID" value="MFC0674713.1"/>
    <property type="molecule type" value="Genomic_DNA"/>
</dbReference>
<feature type="transmembrane region" description="Helical" evidence="8">
    <location>
        <begin position="122"/>
        <end position="140"/>
    </location>
</feature>
<keyword evidence="6 8" id="KW-0472">Membrane</keyword>
<evidence type="ECO:0000313" key="10">
    <source>
        <dbReference type="EMBL" id="MFC0674713.1"/>
    </source>
</evidence>
<evidence type="ECO:0000256" key="6">
    <source>
        <dbReference type="ARBA" id="ARBA00023136"/>
    </source>
</evidence>
<comment type="similarity">
    <text evidence="2">Belongs to the EamA transporter family.</text>
</comment>
<evidence type="ECO:0000256" key="8">
    <source>
        <dbReference type="SAM" id="Phobius"/>
    </source>
</evidence>
<reference evidence="10 11" key="1">
    <citation type="submission" date="2024-09" db="EMBL/GenBank/DDBJ databases">
        <authorList>
            <person name="Sun Q."/>
            <person name="Mori K."/>
        </authorList>
    </citation>
    <scope>NUCLEOTIDE SEQUENCE [LARGE SCALE GENOMIC DNA]</scope>
    <source>
        <strain evidence="10 11">CICC 10874</strain>
    </source>
</reference>
<proteinExistence type="inferred from homology"/>
<evidence type="ECO:0000256" key="2">
    <source>
        <dbReference type="ARBA" id="ARBA00007362"/>
    </source>
</evidence>
<dbReference type="RefSeq" id="WP_376981060.1">
    <property type="nucleotide sequence ID" value="NZ_JBHLSV010000014.1"/>
</dbReference>
<dbReference type="InterPro" id="IPR051258">
    <property type="entry name" value="Diverse_Substrate_Transporter"/>
</dbReference>
<feature type="compositionally biased region" description="Basic and acidic residues" evidence="7">
    <location>
        <begin position="320"/>
        <end position="329"/>
    </location>
</feature>
<keyword evidence="3" id="KW-1003">Cell membrane</keyword>
<evidence type="ECO:0000259" key="9">
    <source>
        <dbReference type="Pfam" id="PF00892"/>
    </source>
</evidence>
<keyword evidence="4 8" id="KW-0812">Transmembrane</keyword>
<dbReference type="PANTHER" id="PTHR42920">
    <property type="entry name" value="OS03G0707200 PROTEIN-RELATED"/>
    <property type="match status" value="1"/>
</dbReference>
<evidence type="ECO:0000256" key="1">
    <source>
        <dbReference type="ARBA" id="ARBA00004651"/>
    </source>
</evidence>
<evidence type="ECO:0000256" key="4">
    <source>
        <dbReference type="ARBA" id="ARBA00022692"/>
    </source>
</evidence>
<accession>A0ABV6RFS5</accession>
<dbReference type="PANTHER" id="PTHR42920:SF5">
    <property type="entry name" value="EAMA DOMAIN-CONTAINING PROTEIN"/>
    <property type="match status" value="1"/>
</dbReference>
<gene>
    <name evidence="10" type="ORF">ACFFF6_12165</name>
</gene>